<evidence type="ECO:0000256" key="6">
    <source>
        <dbReference type="ARBA" id="ARBA00038266"/>
    </source>
</evidence>
<dbReference type="InterPro" id="IPR018846">
    <property type="entry name" value="Beta-prop_RSE1/DDB1/CPSF1_1st"/>
</dbReference>
<dbReference type="InterPro" id="IPR004871">
    <property type="entry name" value="RSE1/DDB1/CPSF1_C"/>
</dbReference>
<evidence type="ECO:0000256" key="3">
    <source>
        <dbReference type="ARBA" id="ARBA00022728"/>
    </source>
</evidence>
<keyword evidence="3" id="KW-0747">Spliceosome</keyword>
<dbReference type="Pfam" id="PF10433">
    <property type="entry name" value="Beta-prop_RSE1_1st"/>
    <property type="match status" value="1"/>
</dbReference>
<dbReference type="Gene3D" id="2.130.10.10">
    <property type="entry name" value="YVTN repeat-like/Quinoprotein amine dehydrogenase"/>
    <property type="match status" value="3"/>
</dbReference>
<gene>
    <name evidence="11" type="primary">sf3b3</name>
    <name evidence="11" type="ORF">T4B_12292</name>
</gene>
<keyword evidence="2" id="KW-0507">mRNA processing</keyword>
<dbReference type="Proteomes" id="UP000054805">
    <property type="component" value="Unassembled WGS sequence"/>
</dbReference>
<dbReference type="InterPro" id="IPR015943">
    <property type="entry name" value="WD40/YVTN_repeat-like_dom_sf"/>
</dbReference>
<evidence type="ECO:0000256" key="1">
    <source>
        <dbReference type="ARBA" id="ARBA00004123"/>
    </source>
</evidence>
<dbReference type="FunFam" id="2.130.10.10:FF:000031">
    <property type="entry name" value="Splicing factor 3b subunit 3"/>
    <property type="match status" value="1"/>
</dbReference>
<evidence type="ECO:0000256" key="5">
    <source>
        <dbReference type="ARBA" id="ARBA00023242"/>
    </source>
</evidence>
<evidence type="ECO:0000259" key="9">
    <source>
        <dbReference type="Pfam" id="PF10433"/>
    </source>
</evidence>
<feature type="domain" description="T20D4.11-like" evidence="7">
    <location>
        <begin position="1607"/>
        <end position="1756"/>
    </location>
</feature>
<evidence type="ECO:0000259" key="8">
    <source>
        <dbReference type="Pfam" id="PF03178"/>
    </source>
</evidence>
<feature type="domain" description="RSE1/DDB1/CPSF1 second beta-propeller" evidence="10">
    <location>
        <begin position="443"/>
        <end position="755"/>
    </location>
</feature>
<comment type="subcellular location">
    <subcellularLocation>
        <location evidence="1">Nucleus</location>
    </subcellularLocation>
</comment>
<evidence type="ECO:0000313" key="12">
    <source>
        <dbReference type="Proteomes" id="UP000054805"/>
    </source>
</evidence>
<evidence type="ECO:0000313" key="11">
    <source>
        <dbReference type="EMBL" id="KRZ34605.1"/>
    </source>
</evidence>
<keyword evidence="12" id="KW-1185">Reference proteome</keyword>
<comment type="similarity">
    <text evidence="6">Belongs to the RSE1 family.</text>
</comment>
<dbReference type="Pfam" id="PF03178">
    <property type="entry name" value="CPSF_A"/>
    <property type="match status" value="1"/>
</dbReference>
<dbReference type="FunFam" id="1.10.150.910:FF:000002">
    <property type="entry name" value="Splicing factor 3B subunit 3"/>
    <property type="match status" value="1"/>
</dbReference>
<dbReference type="GO" id="GO:0003676">
    <property type="term" value="F:nucleic acid binding"/>
    <property type="evidence" value="ECO:0007669"/>
    <property type="project" value="InterPro"/>
</dbReference>
<dbReference type="Pfam" id="PF23726">
    <property type="entry name" value="Beta-prop_RSE1_2nd"/>
    <property type="match status" value="1"/>
</dbReference>
<dbReference type="GO" id="GO:0006397">
    <property type="term" value="P:mRNA processing"/>
    <property type="evidence" value="ECO:0007669"/>
    <property type="project" value="UniProtKB-KW"/>
</dbReference>
<dbReference type="SUPFAM" id="SSF50978">
    <property type="entry name" value="WD40 repeat-like"/>
    <property type="match status" value="2"/>
</dbReference>
<accession>A0A0V1JI99</accession>
<dbReference type="GO" id="GO:0008380">
    <property type="term" value="P:RNA splicing"/>
    <property type="evidence" value="ECO:0007669"/>
    <property type="project" value="UniProtKB-KW"/>
</dbReference>
<evidence type="ECO:0000259" key="10">
    <source>
        <dbReference type="Pfam" id="PF23726"/>
    </source>
</evidence>
<dbReference type="PANTHER" id="PTHR10644">
    <property type="entry name" value="DNA REPAIR/RNA PROCESSING CPSF FAMILY"/>
    <property type="match status" value="1"/>
</dbReference>
<dbReference type="GO" id="GO:0005681">
    <property type="term" value="C:spliceosomal complex"/>
    <property type="evidence" value="ECO:0007669"/>
    <property type="project" value="UniProtKB-KW"/>
</dbReference>
<dbReference type="EMBL" id="JYDS01000003">
    <property type="protein sequence ID" value="KRZ34605.1"/>
    <property type="molecule type" value="Genomic_DNA"/>
</dbReference>
<evidence type="ECO:0000256" key="2">
    <source>
        <dbReference type="ARBA" id="ARBA00022664"/>
    </source>
</evidence>
<sequence length="3035" mass="340499">MHLYNITLQKPTSIYNAISGNFSGVKLQEICVSRGHVLELLKPDPMTGKLSVLISHECFGIIRSLSSFRLTGSSKDYIVVGSDSGRIVILEYIPDKNIFTKVHQETFGKSGCRRIVPGQYLTVDPKGRAIMIGATEKQKLVYIMNRDSAARLTISSPLEAHKSQSICFQIVGVDVGFENPLFACLEVDYEEMDSMSTEVGKAVQTLTFYELDLGLNHVVRKYAEPLEYFANHLIAVPGGSEGPSGVILCCENYIIYKNLGEQLDVRCPIPRRRNDLEDPDRGILVVCSVSHKMKNAFFFLLQTEQGDIFKVTLEVFDDIVTEIKIKYFDTLPVANSICMLKSGFLFVASEFGNHNLYQIAKLGDNDDETEFSSLMPLDEGDTFFFAPRGLQNLIQVDELLSLSPIMSFEVADIVYEDTPQLYAACGRGPRSSIKVLRHGLEVTEMAISELPGNPNAVWTVKKHQDAEYDAYIVVSFVNATLVLSIGETVEEVTDSGFLGTTPTLSCSLLGNDSLLQIYPEGIRHIRCDRRVNEWKVPGRRVITNCAVNCRQVLIALNGGEIVYFELDEGGQLNEYTERKEMPCDVVAMALADIPPGEIRCRFLAVALMDRTVRVISLDPSDCLTPLNMQSLPAMAQSLCIAAVGGDDIESTLFLNIGLENGVLLRTVLDSVTGELQDTRTRYLGMKPVKLFKVKMHDNIAIIAMSSRAWLLYKYQTRYHLTPLSYIPLEYASNFASDQCPEGVVVIAGNSLRILAIENLGTIFNYSSFQLSHTPRRFVFHPETGNIITVETDHNSLTTQTKMKRREILAKEMIELAGEDEKEIAAEMSQAFLEEDLPEVQFGTPRAGNGTWASVINILSASDGHNLFKVELEQNEAAFCMALVQFTCHPEAPLLLVGGALNYNLRPRKVESGFIYTYAISPLGDRLEMLHRTTVDEAVTALAGFRGRLLASAGKMLRIYDLGKKKLLRKCENKHMPNLITHILTMGHRIFVGDVQESVFFYRYKPIENQLVIFADDTHQRFCSAMCILDYDTVAVGDKFGNISILRLPSDCTDDVQEDPTGIRALWDKGILNGASQKCETIATYYVGECVTCLQKAMLIPGSSESLVYSTMSGMIGALVPFSSKEDYEFFQHLEMHLRTEYPPLCGRDHLAYRSFYAPVKGVIDGDLCEQYCLLEYAKQKEISNELDRVPSEIMKKLEDIRNHSNLEWQQRAKRASDQCTAEKLENVQRCLSLHTDIDAKLAAFEPNKLLFADDNERHLLIAACSHYDLLVECDDMLNSEAYQSCVNRTNVRDSLLYTYACELLLPMVEDSANAECWTQTKACDFNLFSKSVPKFDSSKFPCQILLSAYKQLKCTALVNDHQQCALLGEEIVGRALTETEYILSDHHCNLDKLVQTVTSPNLATVSLKNSLCKTLNEYSDVYCLPALQDALLILQLDANRLKQNADSFALNGFCRQITSTIGCFKRVSKQNAINCFVDKLTEALLVQASLLCGGDTGPWLNRTSKCDNFDLKIQPQDPCYFEPQNPIKGDPLPAICALSKTTKQYIKCTTSRETPYCAQNRDSDISRLQEMIDQIMDILACNRAEQVDGQISTLSTDETISLPSESCSPDEMQAYIACMNDFSQYGIHPVSVINNVSEIDLACKAFNQFFKCKRGSKCRPAIDGGIHNMFYYVCGTRLADFKHQRDCLGKISETNAIMECVRNSSFTINELFNMDESELCQASNNALVCAYRRVERKCGVDSADFQFLIMQSFAKGVNLSCPIEKPPKKKDTFIAFPVNCTEHEEMLVTRCADQFNGMTERLKDLVGQGLPHVLKSVDELNDVFYGSCAKMRMFDQCWNQSFSHDSNCKISSCLISVGLTVCRSNEDSDLLRDQLKCSFSLVAEPDFNKCVLSMPRNTWNDPAALSNAFPKFISCIQEPLNRKCGPNAVKLVRSLINEVLMNPYDSSCVVNFEHLREPFQSKAKPEISLLQELSKEDLVAKLREFIWYPQENDPRKMCTIEEYINALGCHSQLQIEDIQIENVFIDAPHILNSLCRRLEAFSNCTTNMPCRFPDDESWQNLLTVSCTSHREQMDSVGQCLTKLNRNGKMLSICQTERKPAKNREQCPWSRPFFLCTLPMVASQCSPQTAEALRYLYSIYARPYGPECILNESISTAAVHISDVKIGTNFKVISSGFDVMHKCSFQEKIEFPSCFYHFGLHDVNVKIFFLDFKHLLPALCDAKDTFVNCTLQRPCLLEADEAWKNMLINACDVQRERAERAGACLDRLTAGEHVLSACDDAGSERHQAIIQLCPTERDFFSCSIPIMATHCSAQEIDDVQFFYNTYLNSFDSKCSLSSVDNETIAVADGSVPSLKLAKALCNNETDAGPYSCYEYLPTEFQLEILLFDGPWIVELICKQLPKYSRCLDEQSCSVGHMDGLRDALQSVCEIPVDDFKEPSICLANNLKTPADQRCLMLAQNLLDKSFKFAKKSESCIPLTELLECVEETVKRNCTPEATDLMYKLYNSYMIHVDVDCLLPREISTSSADVDADSSMTTDVDVENVTVYVQPKCDDLIDFDVRYVEDCSSKVGSDLQLNQIVFDGKSITPNVCQFLDQFVNCTEAQPCRTRDHDALKEILRQFCMLEPASFNPIARCLSEFYHSEQERTENDEDDSCMIFNQTLAETAELFRNPVEANRTQCPALGISLQCMARRLASRCSYESLKLIYELYNSYANWFGSECALDIRKIQRPPVACTTSQDKGFVGCQAELFKHHMNPITFIGNPETMTTLCVTFSGPYRTCLVSLNCTPEPYAHAFYETLSFLCYNESLKSDFTKYGKCLGSAISSVTADNCDASYDDVIWSGVLGAKVNPCLKLSSILNCITDVALESCGEESVDLLYRINDLFMERYDPKCTLERPVLTTTGSTTTTATTTTTILSTVTQTVEEDFQDTQTQTDFTATDGIEHTPELHEIVETTSTTTSTPMTTTTTMMTTTTEMTKTTPAPIMDKTTPMKKPDFAAPYQSEDANASWTIVPQMWILTVSLLISVVLFTKVLQL</sequence>
<keyword evidence="5" id="KW-0539">Nucleus</keyword>
<organism evidence="11 12">
    <name type="scientific">Trichinella pseudospiralis</name>
    <name type="common">Parasitic roundworm</name>
    <dbReference type="NCBI Taxonomy" id="6337"/>
    <lineage>
        <taxon>Eukaryota</taxon>
        <taxon>Metazoa</taxon>
        <taxon>Ecdysozoa</taxon>
        <taxon>Nematoda</taxon>
        <taxon>Enoplea</taxon>
        <taxon>Dorylaimia</taxon>
        <taxon>Trichinellida</taxon>
        <taxon>Trichinellidae</taxon>
        <taxon>Trichinella</taxon>
    </lineage>
</organism>
<protein>
    <submittedName>
        <fullName evidence="11">Splicing factor 3B subunit 3</fullName>
    </submittedName>
</protein>
<dbReference type="InterPro" id="IPR036322">
    <property type="entry name" value="WD40_repeat_dom_sf"/>
</dbReference>
<proteinExistence type="inferred from homology"/>
<feature type="domain" description="RSE1/DDB1/CPSF1 first beta-propeller" evidence="9">
    <location>
        <begin position="13"/>
        <end position="368"/>
    </location>
</feature>
<feature type="domain" description="RSE1/DDB1/CPSF1 C-terminal" evidence="8">
    <location>
        <begin position="852"/>
        <end position="1172"/>
    </location>
</feature>
<name>A0A0V1JI99_TRIPS</name>
<reference evidence="11 12" key="1">
    <citation type="submission" date="2015-01" db="EMBL/GenBank/DDBJ databases">
        <title>Evolution of Trichinella species and genotypes.</title>
        <authorList>
            <person name="Korhonen P.K."/>
            <person name="Edoardo P."/>
            <person name="Giuseppe L.R."/>
            <person name="Gasser R.B."/>
        </authorList>
    </citation>
    <scope>NUCLEOTIDE SEQUENCE [LARGE SCALE GENOMIC DNA]</scope>
    <source>
        <strain evidence="11">ISS588</strain>
    </source>
</reference>
<dbReference type="FunFam" id="2.130.10.10:FF:001143">
    <property type="entry name" value="Pre-mRNA-splicing factor rse-1, putative"/>
    <property type="match status" value="1"/>
</dbReference>
<comment type="caution">
    <text evidence="11">The sequence shown here is derived from an EMBL/GenBank/DDBJ whole genome shotgun (WGS) entry which is preliminary data.</text>
</comment>
<dbReference type="InterPro" id="IPR050358">
    <property type="entry name" value="RSE1/DDB1/CFT1"/>
</dbReference>
<evidence type="ECO:0000259" key="7">
    <source>
        <dbReference type="Pfam" id="PF01579"/>
    </source>
</evidence>
<dbReference type="InterPro" id="IPR002542">
    <property type="entry name" value="T20D4.11-like_dom"/>
</dbReference>
<keyword evidence="4" id="KW-0508">mRNA splicing</keyword>
<dbReference type="InterPro" id="IPR058543">
    <property type="entry name" value="Beta-prop_RSE1/DDB1/CPSF1_2nd"/>
</dbReference>
<dbReference type="Gene3D" id="1.10.150.910">
    <property type="match status" value="1"/>
</dbReference>
<evidence type="ECO:0000256" key="4">
    <source>
        <dbReference type="ARBA" id="ARBA00023187"/>
    </source>
</evidence>
<dbReference type="Pfam" id="PF01579">
    <property type="entry name" value="DUF19"/>
    <property type="match status" value="1"/>
</dbReference>